<feature type="domain" description="HTH cro/C1-type" evidence="1">
    <location>
        <begin position="13"/>
        <end position="67"/>
    </location>
</feature>
<dbReference type="GO" id="GO:0003677">
    <property type="term" value="F:DNA binding"/>
    <property type="evidence" value="ECO:0007669"/>
    <property type="project" value="InterPro"/>
</dbReference>
<dbReference type="SMART" id="SM00530">
    <property type="entry name" value="HTH_XRE"/>
    <property type="match status" value="1"/>
</dbReference>
<dbReference type="Pfam" id="PF01381">
    <property type="entry name" value="HTH_3"/>
    <property type="match status" value="1"/>
</dbReference>
<dbReference type="AlphaFoldDB" id="A0A850QYM5"/>
<dbReference type="CDD" id="cd00093">
    <property type="entry name" value="HTH_XRE"/>
    <property type="match status" value="1"/>
</dbReference>
<name>A0A850QYM5_PHODD</name>
<organism evidence="2 3">
    <name type="scientific">Photobacterium damselae subsp. damselae</name>
    <name type="common">Listonella damsela</name>
    <dbReference type="NCBI Taxonomy" id="85581"/>
    <lineage>
        <taxon>Bacteria</taxon>
        <taxon>Pseudomonadati</taxon>
        <taxon>Pseudomonadota</taxon>
        <taxon>Gammaproteobacteria</taxon>
        <taxon>Vibrionales</taxon>
        <taxon>Vibrionaceae</taxon>
        <taxon>Photobacterium</taxon>
    </lineage>
</organism>
<proteinExistence type="predicted"/>
<evidence type="ECO:0000259" key="1">
    <source>
        <dbReference type="PROSITE" id="PS50943"/>
    </source>
</evidence>
<gene>
    <name evidence="2" type="ORF">HWA77_23435</name>
</gene>
<dbReference type="SUPFAM" id="SSF47413">
    <property type="entry name" value="lambda repressor-like DNA-binding domains"/>
    <property type="match status" value="1"/>
</dbReference>
<evidence type="ECO:0000313" key="2">
    <source>
        <dbReference type="EMBL" id="NVP03163.1"/>
    </source>
</evidence>
<dbReference type="EMBL" id="JABXOR010001516">
    <property type="protein sequence ID" value="NVP03163.1"/>
    <property type="molecule type" value="Genomic_DNA"/>
</dbReference>
<dbReference type="Proteomes" id="UP000533429">
    <property type="component" value="Unassembled WGS sequence"/>
</dbReference>
<reference evidence="2 3" key="1">
    <citation type="submission" date="2020-06" db="EMBL/GenBank/DDBJ databases">
        <title>Photobacterium damselae subsp. damselae comparative genomics.</title>
        <authorList>
            <person name="Osorio C.R."/>
        </authorList>
    </citation>
    <scope>NUCLEOTIDE SEQUENCE [LARGE SCALE GENOMIC DNA]</scope>
    <source>
        <strain evidence="2 3">TW250/03</strain>
    </source>
</reference>
<dbReference type="PROSITE" id="PS50943">
    <property type="entry name" value="HTH_CROC1"/>
    <property type="match status" value="1"/>
</dbReference>
<protein>
    <submittedName>
        <fullName evidence="2">Helix-turn-helix transcriptional regulator</fullName>
    </submittedName>
</protein>
<dbReference type="Gene3D" id="1.10.260.40">
    <property type="entry name" value="lambda repressor-like DNA-binding domains"/>
    <property type="match status" value="1"/>
</dbReference>
<dbReference type="InterPro" id="IPR010982">
    <property type="entry name" value="Lambda_DNA-bd_dom_sf"/>
</dbReference>
<evidence type="ECO:0000313" key="3">
    <source>
        <dbReference type="Proteomes" id="UP000533429"/>
    </source>
</evidence>
<comment type="caution">
    <text evidence="2">The sequence shown here is derived from an EMBL/GenBank/DDBJ whole genome shotgun (WGS) entry which is preliminary data.</text>
</comment>
<dbReference type="InterPro" id="IPR001387">
    <property type="entry name" value="Cro/C1-type_HTH"/>
</dbReference>
<sequence>MYESDPLALANWMREARQNRGLTQKQASELSGLRQATISKIENAPASCSIETLLRLASVYQLELHLLPKLAKGENYEYEISKLEW</sequence>
<accession>A0A850QYM5</accession>